<evidence type="ECO:0000313" key="3">
    <source>
        <dbReference type="Proteomes" id="UP000682733"/>
    </source>
</evidence>
<reference evidence="2" key="1">
    <citation type="submission" date="2021-02" db="EMBL/GenBank/DDBJ databases">
        <authorList>
            <person name="Nowell W R."/>
        </authorList>
    </citation>
    <scope>NUCLEOTIDE SEQUENCE</scope>
</reference>
<accession>A0A8S2YUC5</accession>
<comment type="caution">
    <text evidence="2">The sequence shown here is derived from an EMBL/GenBank/DDBJ whole genome shotgun (WGS) entry which is preliminary data.</text>
</comment>
<dbReference type="Proteomes" id="UP000682733">
    <property type="component" value="Unassembled WGS sequence"/>
</dbReference>
<dbReference type="EMBL" id="CAJOBA010120469">
    <property type="protein sequence ID" value="CAF4578769.1"/>
    <property type="molecule type" value="Genomic_DNA"/>
</dbReference>
<dbReference type="AlphaFoldDB" id="A0A8S2YUC5"/>
<evidence type="ECO:0000313" key="2">
    <source>
        <dbReference type="EMBL" id="CAF4578769.1"/>
    </source>
</evidence>
<name>A0A8S2YUC5_9BILA</name>
<organism evidence="2 3">
    <name type="scientific">Didymodactylos carnosus</name>
    <dbReference type="NCBI Taxonomy" id="1234261"/>
    <lineage>
        <taxon>Eukaryota</taxon>
        <taxon>Metazoa</taxon>
        <taxon>Spiralia</taxon>
        <taxon>Gnathifera</taxon>
        <taxon>Rotifera</taxon>
        <taxon>Eurotatoria</taxon>
        <taxon>Bdelloidea</taxon>
        <taxon>Philodinida</taxon>
        <taxon>Philodinidae</taxon>
        <taxon>Didymodactylos</taxon>
    </lineage>
</organism>
<dbReference type="EMBL" id="CAJNOK010080519">
    <property type="protein sequence ID" value="CAF1682259.1"/>
    <property type="molecule type" value="Genomic_DNA"/>
</dbReference>
<sequence length="32" mass="3599">LMPEEAVAKVQDFFGLSTSMNTFVGRNDKKHT</sequence>
<dbReference type="Proteomes" id="UP000677228">
    <property type="component" value="Unassembled WGS sequence"/>
</dbReference>
<gene>
    <name evidence="1" type="ORF">OVA965_LOCUS46106</name>
    <name evidence="2" type="ORF">TMI583_LOCUS50347</name>
</gene>
<feature type="non-terminal residue" evidence="2">
    <location>
        <position position="1"/>
    </location>
</feature>
<proteinExistence type="predicted"/>
<evidence type="ECO:0000313" key="1">
    <source>
        <dbReference type="EMBL" id="CAF1682259.1"/>
    </source>
</evidence>
<protein>
    <submittedName>
        <fullName evidence="2">Uncharacterized protein</fullName>
    </submittedName>
</protein>